<dbReference type="GO" id="GO:0015483">
    <property type="term" value="F:long-chain fatty acid transporting porin activity"/>
    <property type="evidence" value="ECO:0007669"/>
    <property type="project" value="TreeGrafter"/>
</dbReference>
<dbReference type="RefSeq" id="WP_188230965.1">
    <property type="nucleotide sequence ID" value="NZ_JACVXB010000006.1"/>
</dbReference>
<keyword evidence="4" id="KW-0812">Transmembrane</keyword>
<evidence type="ECO:0000256" key="4">
    <source>
        <dbReference type="ARBA" id="ARBA00022692"/>
    </source>
</evidence>
<proteinExistence type="inferred from homology"/>
<dbReference type="GO" id="GO:0009279">
    <property type="term" value="C:cell outer membrane"/>
    <property type="evidence" value="ECO:0007669"/>
    <property type="project" value="UniProtKB-SubCell"/>
</dbReference>
<organism evidence="9 10">
    <name type="scientific">Aestuariibaculum sediminum</name>
    <dbReference type="NCBI Taxonomy" id="2770637"/>
    <lineage>
        <taxon>Bacteria</taxon>
        <taxon>Pseudomonadati</taxon>
        <taxon>Bacteroidota</taxon>
        <taxon>Flavobacteriia</taxon>
        <taxon>Flavobacteriales</taxon>
        <taxon>Flavobacteriaceae</taxon>
    </lineage>
</organism>
<protein>
    <submittedName>
        <fullName evidence="9">Outer membrane protein transport protein</fullName>
    </submittedName>
</protein>
<keyword evidence="6" id="KW-0472">Membrane</keyword>
<reference evidence="9 10" key="1">
    <citation type="submission" date="2020-09" db="EMBL/GenBank/DDBJ databases">
        <title>TT11 complete genome.</title>
        <authorList>
            <person name="Wu Z."/>
        </authorList>
    </citation>
    <scope>NUCLEOTIDE SEQUENCE [LARGE SCALE GENOMIC DNA]</scope>
    <source>
        <strain evidence="9 10">TT11</strain>
    </source>
</reference>
<evidence type="ECO:0000256" key="2">
    <source>
        <dbReference type="ARBA" id="ARBA00008163"/>
    </source>
</evidence>
<evidence type="ECO:0000256" key="3">
    <source>
        <dbReference type="ARBA" id="ARBA00022452"/>
    </source>
</evidence>
<dbReference type="SUPFAM" id="SSF56935">
    <property type="entry name" value="Porins"/>
    <property type="match status" value="1"/>
</dbReference>
<feature type="chain" id="PRO_5035202029" evidence="8">
    <location>
        <begin position="20"/>
        <end position="505"/>
    </location>
</feature>
<keyword evidence="7" id="KW-0998">Cell outer membrane</keyword>
<comment type="subcellular location">
    <subcellularLocation>
        <location evidence="1">Cell outer membrane</location>
        <topology evidence="1">Multi-pass membrane protein</topology>
    </subcellularLocation>
</comment>
<evidence type="ECO:0000256" key="1">
    <source>
        <dbReference type="ARBA" id="ARBA00004571"/>
    </source>
</evidence>
<evidence type="ECO:0000313" key="10">
    <source>
        <dbReference type="Proteomes" id="UP000600588"/>
    </source>
</evidence>
<dbReference type="PANTHER" id="PTHR35093">
    <property type="entry name" value="OUTER MEMBRANE PROTEIN NMB0088-RELATED"/>
    <property type="match status" value="1"/>
</dbReference>
<name>A0A8J6Q1R0_9FLAO</name>
<dbReference type="EMBL" id="JACVXB010000006">
    <property type="protein sequence ID" value="MBD0833182.1"/>
    <property type="molecule type" value="Genomic_DNA"/>
</dbReference>
<evidence type="ECO:0000256" key="5">
    <source>
        <dbReference type="ARBA" id="ARBA00022729"/>
    </source>
</evidence>
<sequence length="505" mass="56138">MKTLNLFLLGMLSVCAINAQDISDALRYSQDEIQGTARFRALSGAFGALGGDMSAVSINPASSAVFNASHVSFSLSNTDVKNETQYFNGFNKINTSKFDLNQGGAAFVFAARNNSPWRKFSLSVAYEKTNNHENAWNAIGTNTNDDGQFSNSIASYFYDYANGVRLDEISLNDRFIEDAYQDIGSRFGFGHQQAFLGYQAYVLDPVTDTDDNTSYVANVATGNFAHDYAYISTGYNGKISFNFATQYQDNLYLGLNLNSHFIDYDRVTSLMEDNFNGGDIEFIDFDNSLSTTGNGFSFQLGGILKVTNEFRVGATYDSPTWYTIREETTQYINTNLAEPDVEYLPSIINIYPQYQLQTPGKLTGSLAYIFGTQGLISFDYSYKDYGNTKFKPTSDAFYADQNNIMSNIFTAASTYRIGGEYRIKQLSLRGGYRYEESPYTNGVTVGDLNGFSVGLGYNFGNVKFDLAFDQAQRSFETPLYNVGLIETASIDQTNSNVTFSLSFNL</sequence>
<evidence type="ECO:0000313" key="9">
    <source>
        <dbReference type="EMBL" id="MBD0833182.1"/>
    </source>
</evidence>
<feature type="signal peptide" evidence="8">
    <location>
        <begin position="1"/>
        <end position="19"/>
    </location>
</feature>
<comment type="caution">
    <text evidence="9">The sequence shown here is derived from an EMBL/GenBank/DDBJ whole genome shotgun (WGS) entry which is preliminary data.</text>
</comment>
<dbReference type="Gene3D" id="2.40.160.60">
    <property type="entry name" value="Outer membrane protein transport protein (OMPP1/FadL/TodX)"/>
    <property type="match status" value="2"/>
</dbReference>
<comment type="similarity">
    <text evidence="2">Belongs to the OmpP1/FadL family.</text>
</comment>
<evidence type="ECO:0000256" key="8">
    <source>
        <dbReference type="SAM" id="SignalP"/>
    </source>
</evidence>
<dbReference type="Proteomes" id="UP000600588">
    <property type="component" value="Unassembled WGS sequence"/>
</dbReference>
<evidence type="ECO:0000256" key="6">
    <source>
        <dbReference type="ARBA" id="ARBA00023136"/>
    </source>
</evidence>
<keyword evidence="5 8" id="KW-0732">Signal</keyword>
<dbReference type="AlphaFoldDB" id="A0A8J6Q1R0"/>
<accession>A0A8J6Q1R0</accession>
<keyword evidence="3" id="KW-1134">Transmembrane beta strand</keyword>
<dbReference type="PANTHER" id="PTHR35093:SF8">
    <property type="entry name" value="OUTER MEMBRANE PROTEIN NMB0088-RELATED"/>
    <property type="match status" value="1"/>
</dbReference>
<evidence type="ECO:0000256" key="7">
    <source>
        <dbReference type="ARBA" id="ARBA00023237"/>
    </source>
</evidence>
<dbReference type="InterPro" id="IPR005017">
    <property type="entry name" value="OMPP1/FadL/TodX"/>
</dbReference>
<gene>
    <name evidence="9" type="ORF">ICJ83_13665</name>
</gene>
<keyword evidence="10" id="KW-1185">Reference proteome</keyword>